<name>A0A4R2NFQ2_9BACL</name>
<gene>
    <name evidence="1" type="ORF">EV207_15522</name>
</gene>
<evidence type="ECO:0000313" key="1">
    <source>
        <dbReference type="EMBL" id="TCP20028.1"/>
    </source>
</evidence>
<reference evidence="1 2" key="1">
    <citation type="submission" date="2019-03" db="EMBL/GenBank/DDBJ databases">
        <title>Genomic Encyclopedia of Type Strains, Phase IV (KMG-IV): sequencing the most valuable type-strain genomes for metagenomic binning, comparative biology and taxonomic classification.</title>
        <authorList>
            <person name="Goeker M."/>
        </authorList>
    </citation>
    <scope>NUCLEOTIDE SEQUENCE [LARGE SCALE GENOMIC DNA]</scope>
    <source>
        <strain evidence="1 2">DSM 19377</strain>
    </source>
</reference>
<dbReference type="AlphaFoldDB" id="A0A4R2NFQ2"/>
<comment type="caution">
    <text evidence="1">The sequence shown here is derived from an EMBL/GenBank/DDBJ whole genome shotgun (WGS) entry which is preliminary data.</text>
</comment>
<dbReference type="EMBL" id="SLXK01000055">
    <property type="protein sequence ID" value="TCP20028.1"/>
    <property type="molecule type" value="Genomic_DNA"/>
</dbReference>
<dbReference type="RefSeq" id="WP_132748135.1">
    <property type="nucleotide sequence ID" value="NZ_SLXK01000055.1"/>
</dbReference>
<proteinExistence type="predicted"/>
<dbReference type="Proteomes" id="UP000295416">
    <property type="component" value="Unassembled WGS sequence"/>
</dbReference>
<organism evidence="1 2">
    <name type="scientific">Scopulibacillus darangshiensis</name>
    <dbReference type="NCBI Taxonomy" id="442528"/>
    <lineage>
        <taxon>Bacteria</taxon>
        <taxon>Bacillati</taxon>
        <taxon>Bacillota</taxon>
        <taxon>Bacilli</taxon>
        <taxon>Bacillales</taxon>
        <taxon>Sporolactobacillaceae</taxon>
        <taxon>Scopulibacillus</taxon>
    </lineage>
</organism>
<protein>
    <submittedName>
        <fullName evidence="1">Uncharacterized protein</fullName>
    </submittedName>
</protein>
<keyword evidence="2" id="KW-1185">Reference proteome</keyword>
<evidence type="ECO:0000313" key="2">
    <source>
        <dbReference type="Proteomes" id="UP000295416"/>
    </source>
</evidence>
<accession>A0A4R2NFQ2</accession>
<sequence length="70" mass="7759">MSENQATSASVHSAIMDFTVGYQTVGLFVDEVKLMEPFISHIHRQSGMSISMIDIGKLAGYIKKLNSKIR</sequence>